<evidence type="ECO:0000313" key="3">
    <source>
        <dbReference type="Proteomes" id="UP000015354"/>
    </source>
</evidence>
<reference evidence="2 3" key="1">
    <citation type="journal article" date="2013" name="PLoS ONE">
        <title>Predicting the Proteins of Angomonas deanei, Strigomonas culicis and Their Respective Endosymbionts Reveals New Aspects of the Trypanosomatidae Family.</title>
        <authorList>
            <person name="Motta M.C."/>
            <person name="Martins A.C."/>
            <person name="de Souza S.S."/>
            <person name="Catta-Preta C.M."/>
            <person name="Silva R."/>
            <person name="Klein C.C."/>
            <person name="de Almeida L.G."/>
            <person name="de Lima Cunha O."/>
            <person name="Ciapina L.P."/>
            <person name="Brocchi M."/>
            <person name="Colabardini A.C."/>
            <person name="de Araujo Lima B."/>
            <person name="Machado C.R."/>
            <person name="de Almeida Soares C.M."/>
            <person name="Probst C.M."/>
            <person name="de Menezes C.B."/>
            <person name="Thompson C.E."/>
            <person name="Bartholomeu D.C."/>
            <person name="Gradia D.F."/>
            <person name="Pavoni D.P."/>
            <person name="Grisard E.C."/>
            <person name="Fantinatti-Garboggini F."/>
            <person name="Marchini F.K."/>
            <person name="Rodrigues-Luiz G.F."/>
            <person name="Wagner G."/>
            <person name="Goldman G.H."/>
            <person name="Fietto J.L."/>
            <person name="Elias M.C."/>
            <person name="Goldman M.H."/>
            <person name="Sagot M.F."/>
            <person name="Pereira M."/>
            <person name="Stoco P.H."/>
            <person name="de Mendonca-Neto R.P."/>
            <person name="Teixeira S.M."/>
            <person name="Maciel T.E."/>
            <person name="de Oliveira Mendes T.A."/>
            <person name="Urmenyi T.P."/>
            <person name="de Souza W."/>
            <person name="Schenkman S."/>
            <person name="de Vasconcelos A.T."/>
        </authorList>
    </citation>
    <scope>NUCLEOTIDE SEQUENCE [LARGE SCALE GENOMIC DNA]</scope>
</reference>
<gene>
    <name evidence="2" type="ORF">STCU_10478</name>
</gene>
<feature type="compositionally biased region" description="Basic and acidic residues" evidence="1">
    <location>
        <begin position="177"/>
        <end position="196"/>
    </location>
</feature>
<feature type="compositionally biased region" description="Low complexity" evidence="1">
    <location>
        <begin position="204"/>
        <end position="221"/>
    </location>
</feature>
<keyword evidence="3" id="KW-1185">Reference proteome</keyword>
<evidence type="ECO:0000313" key="2">
    <source>
        <dbReference type="EMBL" id="EPY17664.1"/>
    </source>
</evidence>
<accession>S9TLI6</accession>
<sequence length="611" mass="63674">MDEVMQNYVFASFPGSDAESAPLSAHFEIDGSSDMHDVASPDVALTSPQGAGGFKVEAAARPAALRSAGRGSTDDVFSTVDEGELAACWEEYERALSGHAALAGSPTTTNEDTMVHSLTARTIATAASSSTSAHHKLTAEEAAARLREMEARKQRHRAADADASAEGGSPQKAHRVLTKEEATERLQQLERSRRADSGGPPAFSLSASAQPGPAAGASLSSAHRVLTSEEVAARVEAIGRKKREEDFQQQQAYYVRSGTDLAASSECNPLSLHDGSTLAGLFGGPRNSTVHANGGYGEPAGAPPVSNAPYGGSASSYVGMPTAQQMCNARNYFFHQQQQQQQVLQMPYPNGFFSNGSSAAAVAANHTAGANFLLSSPYAESSVTSSTADTVQRNSTTNGGGDSFYSMPFIFNTEPSPPQPPLAVEPPLPELYLSLSQSTAVVLNPNVHNLLPQLFQLAPGGSTTEVPAQPHVQAHVLGALPQAAMSVNEEQDPLTSSSAYYEAFRQSLSGAPRRPHHVSAPPKHGAAAVPHKAHHANPTAAAAGGGADGRSQRGNKNGKSRPSKRRGGGSNTNSMTAAAAGDMGYSQADPFSLYQRNMELAGSVATTAEGR</sequence>
<organism evidence="2 3">
    <name type="scientific">Strigomonas culicis</name>
    <dbReference type="NCBI Taxonomy" id="28005"/>
    <lineage>
        <taxon>Eukaryota</taxon>
        <taxon>Discoba</taxon>
        <taxon>Euglenozoa</taxon>
        <taxon>Kinetoplastea</taxon>
        <taxon>Metakinetoplastina</taxon>
        <taxon>Trypanosomatida</taxon>
        <taxon>Trypanosomatidae</taxon>
        <taxon>Strigomonadinae</taxon>
        <taxon>Strigomonas</taxon>
    </lineage>
</organism>
<name>S9TLI6_9TRYP</name>
<feature type="compositionally biased region" description="Basic and acidic residues" evidence="1">
    <location>
        <begin position="149"/>
        <end position="160"/>
    </location>
</feature>
<comment type="caution">
    <text evidence="2">The sequence shown here is derived from an EMBL/GenBank/DDBJ whole genome shotgun (WGS) entry which is preliminary data.</text>
</comment>
<dbReference type="EMBL" id="ATMH01010364">
    <property type="protein sequence ID" value="EPY17664.1"/>
    <property type="molecule type" value="Genomic_DNA"/>
</dbReference>
<proteinExistence type="predicted"/>
<dbReference type="Proteomes" id="UP000015354">
    <property type="component" value="Unassembled WGS sequence"/>
</dbReference>
<protein>
    <submittedName>
        <fullName evidence="2">Uncharacterized protein</fullName>
    </submittedName>
</protein>
<dbReference type="AlphaFoldDB" id="S9TLI6"/>
<feature type="region of interest" description="Disordered" evidence="1">
    <location>
        <begin position="149"/>
        <end position="221"/>
    </location>
</feature>
<feature type="compositionally biased region" description="Basic residues" evidence="1">
    <location>
        <begin position="556"/>
        <end position="567"/>
    </location>
</feature>
<evidence type="ECO:0000256" key="1">
    <source>
        <dbReference type="SAM" id="MobiDB-lite"/>
    </source>
</evidence>
<feature type="region of interest" description="Disordered" evidence="1">
    <location>
        <begin position="510"/>
        <end position="588"/>
    </location>
</feature>